<feature type="compositionally biased region" description="Polar residues" evidence="9">
    <location>
        <begin position="2397"/>
        <end position="2411"/>
    </location>
</feature>
<feature type="region of interest" description="Disordered" evidence="9">
    <location>
        <begin position="2605"/>
        <end position="2626"/>
    </location>
</feature>
<reference evidence="12" key="1">
    <citation type="submission" date="2022-07" db="EMBL/GenBank/DDBJ databases">
        <title>Phylogenomic reconstructions and comparative analyses of Kickxellomycotina fungi.</title>
        <authorList>
            <person name="Reynolds N.K."/>
            <person name="Stajich J.E."/>
            <person name="Barry K."/>
            <person name="Grigoriev I.V."/>
            <person name="Crous P."/>
            <person name="Smith M.E."/>
        </authorList>
    </citation>
    <scope>NUCLEOTIDE SEQUENCE</scope>
    <source>
        <strain evidence="12">BCRC 34489</strain>
    </source>
</reference>
<comment type="catalytic activity">
    <reaction evidence="7">
        <text>L-threonyl-[protein] + ATP = O-phospho-L-threonyl-[protein] + ADP + H(+)</text>
        <dbReference type="Rhea" id="RHEA:46608"/>
        <dbReference type="Rhea" id="RHEA-COMP:11060"/>
        <dbReference type="Rhea" id="RHEA-COMP:11605"/>
        <dbReference type="ChEBI" id="CHEBI:15378"/>
        <dbReference type="ChEBI" id="CHEBI:30013"/>
        <dbReference type="ChEBI" id="CHEBI:30616"/>
        <dbReference type="ChEBI" id="CHEBI:61977"/>
        <dbReference type="ChEBI" id="CHEBI:456216"/>
        <dbReference type="EC" id="2.7.11.1"/>
    </reaction>
</comment>
<dbReference type="SUPFAM" id="SSF56112">
    <property type="entry name" value="Protein kinase-like (PK-like)"/>
    <property type="match status" value="1"/>
</dbReference>
<dbReference type="GO" id="GO:0004674">
    <property type="term" value="F:protein serine/threonine kinase activity"/>
    <property type="evidence" value="ECO:0007669"/>
    <property type="project" value="UniProtKB-KW"/>
</dbReference>
<proteinExistence type="predicted"/>
<evidence type="ECO:0000256" key="3">
    <source>
        <dbReference type="ARBA" id="ARBA00022679"/>
    </source>
</evidence>
<evidence type="ECO:0000256" key="4">
    <source>
        <dbReference type="ARBA" id="ARBA00022741"/>
    </source>
</evidence>
<protein>
    <recommendedName>
        <fullName evidence="1">non-specific serine/threonine protein kinase</fullName>
        <ecNumber evidence="1">2.7.11.1</ecNumber>
    </recommendedName>
</protein>
<feature type="region of interest" description="Disordered" evidence="9">
    <location>
        <begin position="2638"/>
        <end position="2718"/>
    </location>
</feature>
<feature type="region of interest" description="Disordered" evidence="9">
    <location>
        <begin position="330"/>
        <end position="364"/>
    </location>
</feature>
<keyword evidence="3" id="KW-0808">Transferase</keyword>
<feature type="region of interest" description="Disordered" evidence="9">
    <location>
        <begin position="1106"/>
        <end position="1130"/>
    </location>
</feature>
<comment type="catalytic activity">
    <reaction evidence="8">
        <text>L-seryl-[protein] + ATP = O-phospho-L-seryl-[protein] + ADP + H(+)</text>
        <dbReference type="Rhea" id="RHEA:17989"/>
        <dbReference type="Rhea" id="RHEA-COMP:9863"/>
        <dbReference type="Rhea" id="RHEA-COMP:11604"/>
        <dbReference type="ChEBI" id="CHEBI:15378"/>
        <dbReference type="ChEBI" id="CHEBI:29999"/>
        <dbReference type="ChEBI" id="CHEBI:30616"/>
        <dbReference type="ChEBI" id="CHEBI:83421"/>
        <dbReference type="ChEBI" id="CHEBI:456216"/>
        <dbReference type="EC" id="2.7.11.1"/>
    </reaction>
</comment>
<feature type="compositionally biased region" description="Polar residues" evidence="9">
    <location>
        <begin position="581"/>
        <end position="612"/>
    </location>
</feature>
<feature type="compositionally biased region" description="Low complexity" evidence="9">
    <location>
        <begin position="1908"/>
        <end position="1936"/>
    </location>
</feature>
<evidence type="ECO:0000256" key="1">
    <source>
        <dbReference type="ARBA" id="ARBA00012513"/>
    </source>
</evidence>
<feature type="compositionally biased region" description="Polar residues" evidence="9">
    <location>
        <begin position="1052"/>
        <end position="1068"/>
    </location>
</feature>
<evidence type="ECO:0000256" key="9">
    <source>
        <dbReference type="SAM" id="MobiDB-lite"/>
    </source>
</evidence>
<feature type="compositionally biased region" description="Polar residues" evidence="9">
    <location>
        <begin position="2167"/>
        <end position="2181"/>
    </location>
</feature>
<feature type="domain" description="Protein kinase" evidence="10">
    <location>
        <begin position="2013"/>
        <end position="2339"/>
    </location>
</feature>
<feature type="region of interest" description="Disordered" evidence="9">
    <location>
        <begin position="1197"/>
        <end position="1283"/>
    </location>
</feature>
<feature type="region of interest" description="Disordered" evidence="9">
    <location>
        <begin position="1049"/>
        <end position="1068"/>
    </location>
</feature>
<dbReference type="InterPro" id="IPR050236">
    <property type="entry name" value="Ser_Thr_kinase_AGC"/>
</dbReference>
<feature type="compositionally biased region" description="Basic residues" evidence="9">
    <location>
        <begin position="1808"/>
        <end position="1820"/>
    </location>
</feature>
<keyword evidence="2" id="KW-0723">Serine/threonine-protein kinase</keyword>
<evidence type="ECO:0000256" key="8">
    <source>
        <dbReference type="ARBA" id="ARBA00048679"/>
    </source>
</evidence>
<feature type="region of interest" description="Disordered" evidence="9">
    <location>
        <begin position="1908"/>
        <end position="1944"/>
    </location>
</feature>
<feature type="compositionally biased region" description="Low complexity" evidence="9">
    <location>
        <begin position="227"/>
        <end position="240"/>
    </location>
</feature>
<organism evidence="12 13">
    <name type="scientific">Coemansia interrupta</name>
    <dbReference type="NCBI Taxonomy" id="1126814"/>
    <lineage>
        <taxon>Eukaryota</taxon>
        <taxon>Fungi</taxon>
        <taxon>Fungi incertae sedis</taxon>
        <taxon>Zoopagomycota</taxon>
        <taxon>Kickxellomycotina</taxon>
        <taxon>Kickxellomycetes</taxon>
        <taxon>Kickxellales</taxon>
        <taxon>Kickxellaceae</taxon>
        <taxon>Coemansia</taxon>
    </lineage>
</organism>
<evidence type="ECO:0000256" key="2">
    <source>
        <dbReference type="ARBA" id="ARBA00022527"/>
    </source>
</evidence>
<feature type="compositionally biased region" description="Low complexity" evidence="9">
    <location>
        <begin position="802"/>
        <end position="817"/>
    </location>
</feature>
<dbReference type="EMBL" id="JANBUM010000011">
    <property type="protein sequence ID" value="KAJ2787827.1"/>
    <property type="molecule type" value="Genomic_DNA"/>
</dbReference>
<feature type="compositionally biased region" description="Acidic residues" evidence="9">
    <location>
        <begin position="546"/>
        <end position="557"/>
    </location>
</feature>
<feature type="region of interest" description="Disordered" evidence="9">
    <location>
        <begin position="802"/>
        <end position="850"/>
    </location>
</feature>
<feature type="compositionally biased region" description="Polar residues" evidence="9">
    <location>
        <begin position="263"/>
        <end position="272"/>
    </location>
</feature>
<dbReference type="InterPro" id="IPR000719">
    <property type="entry name" value="Prot_kinase_dom"/>
</dbReference>
<dbReference type="Proteomes" id="UP001140172">
    <property type="component" value="Unassembled WGS sequence"/>
</dbReference>
<feature type="compositionally biased region" description="Acidic residues" evidence="9">
    <location>
        <begin position="2461"/>
        <end position="2474"/>
    </location>
</feature>
<evidence type="ECO:0000313" key="13">
    <source>
        <dbReference type="Proteomes" id="UP001140172"/>
    </source>
</evidence>
<feature type="region of interest" description="Disordered" evidence="9">
    <location>
        <begin position="25"/>
        <end position="64"/>
    </location>
</feature>
<dbReference type="GO" id="GO:0035556">
    <property type="term" value="P:intracellular signal transduction"/>
    <property type="evidence" value="ECO:0007669"/>
    <property type="project" value="TreeGrafter"/>
</dbReference>
<feature type="compositionally biased region" description="Polar residues" evidence="9">
    <location>
        <begin position="352"/>
        <end position="364"/>
    </location>
</feature>
<feature type="compositionally biased region" description="Polar residues" evidence="9">
    <location>
        <begin position="192"/>
        <end position="201"/>
    </location>
</feature>
<dbReference type="OrthoDB" id="162894at2759"/>
<dbReference type="GO" id="GO:0005524">
    <property type="term" value="F:ATP binding"/>
    <property type="evidence" value="ECO:0007669"/>
    <property type="project" value="UniProtKB-KW"/>
</dbReference>
<dbReference type="PROSITE" id="PS00108">
    <property type="entry name" value="PROTEIN_KINASE_ST"/>
    <property type="match status" value="1"/>
</dbReference>
<dbReference type="InterPro" id="IPR008271">
    <property type="entry name" value="Ser/Thr_kinase_AS"/>
</dbReference>
<feature type="region of interest" description="Disordered" evidence="9">
    <location>
        <begin position="1757"/>
        <end position="1855"/>
    </location>
</feature>
<dbReference type="SMART" id="SM00220">
    <property type="entry name" value="S_TKc"/>
    <property type="match status" value="1"/>
</dbReference>
<feature type="compositionally biased region" description="Polar residues" evidence="9">
    <location>
        <begin position="1395"/>
        <end position="1404"/>
    </location>
</feature>
<feature type="region of interest" description="Disordered" evidence="9">
    <location>
        <begin position="258"/>
        <end position="297"/>
    </location>
</feature>
<keyword evidence="4" id="KW-0547">Nucleotide-binding</keyword>
<feature type="compositionally biased region" description="Polar residues" evidence="9">
    <location>
        <begin position="25"/>
        <end position="46"/>
    </location>
</feature>
<gene>
    <name evidence="12" type="ORF">GGI15_000396</name>
</gene>
<feature type="region of interest" description="Disordered" evidence="9">
    <location>
        <begin position="437"/>
        <end position="458"/>
    </location>
</feature>
<dbReference type="Gene3D" id="1.10.510.10">
    <property type="entry name" value="Transferase(Phosphotransferase) domain 1"/>
    <property type="match status" value="2"/>
</dbReference>
<feature type="region of interest" description="Disordered" evidence="9">
    <location>
        <begin position="2165"/>
        <end position="2187"/>
    </location>
</feature>
<feature type="compositionally biased region" description="Polar residues" evidence="9">
    <location>
        <begin position="2770"/>
        <end position="2790"/>
    </location>
</feature>
<feature type="compositionally biased region" description="Low complexity" evidence="9">
    <location>
        <begin position="2612"/>
        <end position="2622"/>
    </location>
</feature>
<dbReference type="PROSITE" id="PS50011">
    <property type="entry name" value="PROTEIN_KINASE_DOM"/>
    <property type="match status" value="1"/>
</dbReference>
<evidence type="ECO:0000256" key="5">
    <source>
        <dbReference type="ARBA" id="ARBA00022777"/>
    </source>
</evidence>
<feature type="region of interest" description="Disordered" evidence="9">
    <location>
        <begin position="1393"/>
        <end position="1529"/>
    </location>
</feature>
<feature type="region of interest" description="Disordered" evidence="9">
    <location>
        <begin position="2382"/>
        <end position="2444"/>
    </location>
</feature>
<dbReference type="PROSITE" id="PS51285">
    <property type="entry name" value="AGC_KINASE_CTER"/>
    <property type="match status" value="1"/>
</dbReference>
<feature type="region of interest" description="Disordered" evidence="9">
    <location>
        <begin position="1149"/>
        <end position="1170"/>
    </location>
</feature>
<feature type="compositionally biased region" description="Low complexity" evidence="9">
    <location>
        <begin position="445"/>
        <end position="455"/>
    </location>
</feature>
<feature type="compositionally biased region" description="Low complexity" evidence="9">
    <location>
        <begin position="1197"/>
        <end position="1212"/>
    </location>
</feature>
<feature type="compositionally biased region" description="Low complexity" evidence="9">
    <location>
        <begin position="837"/>
        <end position="850"/>
    </location>
</feature>
<feature type="region of interest" description="Disordered" evidence="9">
    <location>
        <begin position="1975"/>
        <end position="1997"/>
    </location>
</feature>
<feature type="compositionally biased region" description="Basic residues" evidence="9">
    <location>
        <begin position="818"/>
        <end position="836"/>
    </location>
</feature>
<evidence type="ECO:0000313" key="12">
    <source>
        <dbReference type="EMBL" id="KAJ2787827.1"/>
    </source>
</evidence>
<feature type="region of interest" description="Disordered" evidence="9">
    <location>
        <begin position="182"/>
        <end position="243"/>
    </location>
</feature>
<keyword evidence="6" id="KW-0067">ATP-binding</keyword>
<feature type="compositionally biased region" description="Basic and acidic residues" evidence="9">
    <location>
        <begin position="2706"/>
        <end position="2718"/>
    </location>
</feature>
<feature type="compositionally biased region" description="Polar residues" evidence="9">
    <location>
        <begin position="1269"/>
        <end position="1281"/>
    </location>
</feature>
<feature type="compositionally biased region" description="Low complexity" evidence="9">
    <location>
        <begin position="1304"/>
        <end position="1342"/>
    </location>
</feature>
<dbReference type="Pfam" id="PF00069">
    <property type="entry name" value="Pkinase"/>
    <property type="match status" value="2"/>
</dbReference>
<accession>A0A9W8HLB9</accession>
<feature type="domain" description="AGC-kinase C-terminal" evidence="11">
    <location>
        <begin position="2326"/>
        <end position="2393"/>
    </location>
</feature>
<keyword evidence="13" id="KW-1185">Reference proteome</keyword>
<dbReference type="Gene3D" id="3.30.200.20">
    <property type="entry name" value="Phosphorylase Kinase, domain 1"/>
    <property type="match status" value="2"/>
</dbReference>
<feature type="region of interest" description="Disordered" evidence="9">
    <location>
        <begin position="1302"/>
        <end position="1351"/>
    </location>
</feature>
<evidence type="ECO:0000259" key="10">
    <source>
        <dbReference type="PROSITE" id="PS50011"/>
    </source>
</evidence>
<feature type="compositionally biased region" description="Polar residues" evidence="9">
    <location>
        <begin position="1980"/>
        <end position="1995"/>
    </location>
</feature>
<sequence>MGFVRRLRRLSTAAISSKVNRLFSRSGNPSQDSLLMSGPSSPTSVCMSPGAMPRSPTMPAGSESADGYRANHMHAYPMRESLSAQTNSFHSSEWRTANPPALPPLPPKPLNARRNRAMTEISPLVLVRGQLNPDEAESPEGSGDSMTHKLAQTRAKAVNSPLVASPLSRKSFHTLNVRTSCDEDMEAEESRAQSMAKSASDNLLALPDRGAPRPPPPFGRAISPKMSRSSSSTTTETYRPPTLPHRLSYQLINNAAAAASVDSDGTNQTADTPSPPERRAGRSQAYFTGDSRTPTVQRRRTALATLNWLERSDGNESGPIPDRDQRLSSTLLLSSGPSGGTSNNGSSGSSLRRQASGNAGATDSSSGILAAFQLRSRVGTKLFGKSSPGTSARSSTSITSDSMQSWASAIAGGDMELEDDNDTPMPHNQDSMLSMAASARNEHGSAISAADASSSPYPPLPAFDKSIVDWQQRSQDDTPTLYRHLQFLSGARNAGSSSANPFDTPARKPSRSSVIQMRAEGSLSLASNSEHAADAGLDSDSHDDAASDTEADADAAADADISGQATPQRRASTAVGDEPLSANSTVSNASGTPSALGYPSSQPIRSRGGSQTVHLARAATTNAIRLKGKGAAPAGDSTASGGIGIALSPAKVVTDRRTAHGSAPEPSNIDLAVERGVLRPRVRATSASNQQFGPNSDPIPGTYDGSGYGAGNVAGLPQGNTLGRSSGFGMLASIPVSRPPSSMSAYTMSPVSSTMGDETNQIPILGHGHLPSTHMWPNSLAYKSSPDRSSVSDAQMTLAMHSAGTHTPTSTSSPPAHHYIHGHGHQPQYQHHHHHSSTGSISGSGQSSHQLRLNMSSVQRSASGHSVSSGISELLEPSSVSQVRKDALWQILVVSKSRADTEIDKMMRHWKETESGMIVCTQDADAKPAVGDEDAIILKVKRGHRRSTSDIKRSDGDRNEFRRRVVELAHLIRNTSVSELSNDVITRNITEQLYGLLTEHRARFVSDTHVGTLIVDMLYQFSAVSQTVSQLAMPMVLFSGVRGGMSGDASPAISQFPSPQLVPDSSQARGGLSLLPSLTSALSSQYESASARSSAAAATRGRDGLDSLVSAPADSPAMPVSASRTQTAGSVAGASELSEYRMGPAASEMSYQSGSVSGRVRPHDSASYVSSPRMLPATAHSSTASLLSLLAPVNSSGNNSVSGSFGRSVGGSTHQHHQRSRMYFPTTSTTPHSNRLSVDLADSESETSARPSLDDSQARPSLNRHASKLSISSDAPENPTFSHKKALRASIQPHHLFNHFARVQQQQQQQQQQQAQIPSSPQSQLSQQEQRLQAKQQALAQLESGSDDAIHPAKVSRISRPATMFISGGSQQGMFRRVSESTSRHEKLARLLNQDIDSSDSMPNSPAEPAGTPGCMSSETDPIAALDQTPSASLGTIPEIRRGSGPESQEPSIHRPSLAIDDNDAADANVCGEDAEAESVSKSAKSHTSCRSSKLAVSPQGSITSLVLQQTHSRSEDKSPSASHVEIPPCGVDVESASEVAADEESVVCRICERSFHRSVLNLHSDVCMLEQTRAMKLDETNHRIKRLRDSVAKRLSDLKKARQWDRGAIRESERVIRIAERAAVWPEGDSQHELIVAKSKFAKYIEKLETITGAPATSTSPVVTEDQNKAALVSPVVAASKLPRADVETIWLAKKLLARIQDKCTIIEEFDKEFSRLERQEALIRQAESTSPEAEPDSEPIHAANRFQELPTWSQLAQHTGQRSPAASERTSMDFAPSQSESGSATPDVAGSFALGIAKGSSVMSRRNSRHSRPSRRSLSRSARLTPDIVDSDAPTTVSGSPVSGGSGTGTGSGSRKLVSLFAALFRNGGSSGFGRGKDSAGGPSVLRRKNTSSAFSTNVLPVMSRSSSALRRLSQNTPSSQSSASISVTSTPTPALVPATPGSSGALTMLGAPSESGHVASASATASIPAPADVPLSSPVTRQRNNSQLSSMRATPESAAKVQRMPSIDEFDFIKPISRGAFGRVYLTRKKATKDLYAIKVMRKKDMINKNMVTQALAERRALSLLSTDWVVQLYYAFHSSKHLFLVMEYLVGGDLAGLLRVWGVMEEDAAKFYIAEIACAIDYLHRNSIVHRDIKPDNVILASDGHIKLTDFGLSQVAVRGNAPDSSANVESPTSEGTPMSDGDAIGRLADKPEDYWDAALKQAGRSVQTPAPAIANAQASKALPVSKRAHARKSTRSFLGTPDYLAPELLLGAGNGLAVDWWALGVCLFEFVCGYPPFTDESPEAIFRNILNHAIDWPDEDGYVSEEAVELINALLHPDPTTRAHWKDIKAARLFEGWAMSDIRQMEPPFVPQPDDDADTSYFEPCQRSEIQRLSNATFLQMDTPKKPPPTPRQQSARANEVLPSSDSPRESQQGSQRGSHRGRSASGSTSVRNGHGTMSNVGQLKKLFAETTASEDNVDDSEQQTESEAVDNQAPSTAESIISSSSSDNYSFTNVDSKPADVGAQSSAKTVIPFAALPAAAAGEESDAELVLTPLRRRSSSSSINSLSEPEIEPVPARRISPLAVSAAQLADNAGPLSPASRLPPPLPINHAKRVMGCLPILPDPNSESGSSSPSTKSHSRCASINIVLAGNKKGGVGARSRRPSDGPDNVSESDITAPLVRSSSTDERLQNTNVGGPGTAMASNAGDSVSASESDSIADENGKDEHDEDPERVFEDFSYKNLALLSHVNKGVSSSSGHSAPPADKPSFGSSPAEIAPAPASVPTDSPTQFPAAHGSTSVDKSSE</sequence>
<dbReference type="EC" id="2.7.11.1" evidence="1"/>
<dbReference type="PANTHER" id="PTHR24356:SF1">
    <property type="entry name" value="SERINE_THREONINE-PROTEIN KINASE GREATWALL"/>
    <property type="match status" value="1"/>
</dbReference>
<feature type="compositionally biased region" description="Polar residues" evidence="9">
    <location>
        <begin position="1757"/>
        <end position="1766"/>
    </location>
</feature>
<dbReference type="GO" id="GO:0005634">
    <property type="term" value="C:nucleus"/>
    <property type="evidence" value="ECO:0007669"/>
    <property type="project" value="TreeGrafter"/>
</dbReference>
<feature type="region of interest" description="Disordered" evidence="9">
    <location>
        <begin position="381"/>
        <end position="403"/>
    </location>
</feature>
<comment type="caution">
    <text evidence="12">The sequence shown here is derived from an EMBL/GenBank/DDBJ whole genome shotgun (WGS) entry which is preliminary data.</text>
</comment>
<feature type="region of interest" description="Disordered" evidence="9">
    <location>
        <begin position="492"/>
        <end position="612"/>
    </location>
</feature>
<feature type="region of interest" description="Disordered" evidence="9">
    <location>
        <begin position="2736"/>
        <end position="2790"/>
    </location>
</feature>
<feature type="compositionally biased region" description="Polar residues" evidence="9">
    <location>
        <begin position="1225"/>
        <end position="1236"/>
    </location>
</feature>
<feature type="compositionally biased region" description="Low complexity" evidence="9">
    <location>
        <begin position="386"/>
        <end position="403"/>
    </location>
</feature>
<keyword evidence="5" id="KW-0418">Kinase</keyword>
<feature type="compositionally biased region" description="Polar residues" evidence="9">
    <location>
        <begin position="1499"/>
        <end position="1512"/>
    </location>
</feature>
<feature type="compositionally biased region" description="Polar residues" evidence="9">
    <location>
        <begin position="2687"/>
        <end position="2701"/>
    </location>
</feature>
<name>A0A9W8HLB9_9FUNG</name>
<dbReference type="PANTHER" id="PTHR24356">
    <property type="entry name" value="SERINE/THREONINE-PROTEIN KINASE"/>
    <property type="match status" value="1"/>
</dbReference>
<feature type="compositionally biased region" description="Low complexity" evidence="9">
    <location>
        <begin position="330"/>
        <end position="351"/>
    </location>
</feature>
<feature type="region of interest" description="Disordered" evidence="9">
    <location>
        <begin position="2457"/>
        <end position="2494"/>
    </location>
</feature>
<dbReference type="InterPro" id="IPR011009">
    <property type="entry name" value="Kinase-like_dom_sf"/>
</dbReference>
<evidence type="ECO:0000256" key="7">
    <source>
        <dbReference type="ARBA" id="ARBA00047899"/>
    </source>
</evidence>
<dbReference type="InterPro" id="IPR000961">
    <property type="entry name" value="AGC-kinase_C"/>
</dbReference>
<feature type="compositionally biased region" description="Low complexity" evidence="9">
    <location>
        <begin position="2756"/>
        <end position="2769"/>
    </location>
</feature>
<feature type="compositionally biased region" description="Gly residues" evidence="9">
    <location>
        <begin position="1844"/>
        <end position="1854"/>
    </location>
</feature>
<evidence type="ECO:0000256" key="6">
    <source>
        <dbReference type="ARBA" id="ARBA00022840"/>
    </source>
</evidence>
<evidence type="ECO:0000259" key="11">
    <source>
        <dbReference type="PROSITE" id="PS51285"/>
    </source>
</evidence>